<dbReference type="FunFam" id="3.40.30.10:FF:000007">
    <property type="entry name" value="Thioredoxin-dependent thiol peroxidase"/>
    <property type="match status" value="1"/>
</dbReference>
<evidence type="ECO:0000256" key="4">
    <source>
        <dbReference type="ARBA" id="ARBA00022862"/>
    </source>
</evidence>
<feature type="active site" description="Cysteine sulfenic acid (-SOH) intermediate; for peroxidase activity" evidence="11">
    <location>
        <position position="46"/>
    </location>
</feature>
<dbReference type="OrthoDB" id="145578at2157"/>
<comment type="catalytic activity">
    <reaction evidence="10">
        <text>a hydroperoxide + [thioredoxin]-dithiol = an alcohol + [thioredoxin]-disulfide + H2O</text>
        <dbReference type="Rhea" id="RHEA:62620"/>
        <dbReference type="Rhea" id="RHEA-COMP:10698"/>
        <dbReference type="Rhea" id="RHEA-COMP:10700"/>
        <dbReference type="ChEBI" id="CHEBI:15377"/>
        <dbReference type="ChEBI" id="CHEBI:29950"/>
        <dbReference type="ChEBI" id="CHEBI:30879"/>
        <dbReference type="ChEBI" id="CHEBI:35924"/>
        <dbReference type="ChEBI" id="CHEBI:50058"/>
        <dbReference type="EC" id="1.11.1.24"/>
    </reaction>
</comment>
<evidence type="ECO:0000256" key="10">
    <source>
        <dbReference type="ARBA" id="ARBA00049091"/>
    </source>
</evidence>
<dbReference type="HOGENOM" id="CLU_042529_14_1_2"/>
<evidence type="ECO:0000256" key="3">
    <source>
        <dbReference type="ARBA" id="ARBA00022559"/>
    </source>
</evidence>
<keyword evidence="3" id="KW-0575">Peroxidase</keyword>
<reference evidence="13 14" key="1">
    <citation type="journal article" date="2010" name="Stand. Genomic Sci.">
        <title>Complete genome sequence of Methanoplanus petrolearius type strain (SEBR 4847).</title>
        <authorList>
            <person name="Brambilla E."/>
            <person name="Djao O.D."/>
            <person name="Daligault H."/>
            <person name="Lapidus A."/>
            <person name="Lucas S."/>
            <person name="Hammon N."/>
            <person name="Nolan M."/>
            <person name="Tice H."/>
            <person name="Cheng J.F."/>
            <person name="Han C."/>
            <person name="Tapia R."/>
            <person name="Goodwin L."/>
            <person name="Pitluck S."/>
            <person name="Liolios K."/>
            <person name="Ivanova N."/>
            <person name="Mavromatis K."/>
            <person name="Mikhailova N."/>
            <person name="Pati A."/>
            <person name="Chen A."/>
            <person name="Palaniappan K."/>
            <person name="Land M."/>
            <person name="Hauser L."/>
            <person name="Chang Y.J."/>
            <person name="Jeffries C.D."/>
            <person name="Rohde M."/>
            <person name="Spring S."/>
            <person name="Sikorski J."/>
            <person name="Goker M."/>
            <person name="Woyke T."/>
            <person name="Bristow J."/>
            <person name="Eisen J.A."/>
            <person name="Markowitz V."/>
            <person name="Hugenholtz P."/>
            <person name="Kyrpides N.C."/>
            <person name="Klenk H.P."/>
        </authorList>
    </citation>
    <scope>NUCLEOTIDE SEQUENCE [LARGE SCALE GENOMIC DNA]</scope>
    <source>
        <strain evidence="14">DSM 11571 / OCM 486 / SEBR 4847</strain>
    </source>
</reference>
<protein>
    <recommendedName>
        <fullName evidence="2">thioredoxin-dependent peroxiredoxin</fullName>
        <ecNumber evidence="2">1.11.1.24</ecNumber>
    </recommendedName>
    <alternativeName>
        <fullName evidence="8">Thioredoxin peroxidase</fullName>
    </alternativeName>
</protein>
<dbReference type="PANTHER" id="PTHR42801:SF4">
    <property type="entry name" value="AHPC_TSA FAMILY PROTEIN"/>
    <property type="match status" value="1"/>
</dbReference>
<dbReference type="eggNOG" id="arCOG00310">
    <property type="taxonomic scope" value="Archaea"/>
</dbReference>
<keyword evidence="7" id="KW-0676">Redox-active center</keyword>
<evidence type="ECO:0000256" key="7">
    <source>
        <dbReference type="ARBA" id="ARBA00023284"/>
    </source>
</evidence>
<dbReference type="GO" id="GO:0045454">
    <property type="term" value="P:cell redox homeostasis"/>
    <property type="evidence" value="ECO:0007669"/>
    <property type="project" value="TreeGrafter"/>
</dbReference>
<evidence type="ECO:0000256" key="9">
    <source>
        <dbReference type="ARBA" id="ARBA00038489"/>
    </source>
</evidence>
<keyword evidence="5" id="KW-0560">Oxidoreductase</keyword>
<evidence type="ECO:0000256" key="11">
    <source>
        <dbReference type="PIRSR" id="PIRSR000239-1"/>
    </source>
</evidence>
<dbReference type="STRING" id="679926.Mpet_1978"/>
<evidence type="ECO:0000256" key="8">
    <source>
        <dbReference type="ARBA" id="ARBA00032824"/>
    </source>
</evidence>
<evidence type="ECO:0000259" key="12">
    <source>
        <dbReference type="PROSITE" id="PS51352"/>
    </source>
</evidence>
<sequence>MDLIAVGETAPPFCLPDSWHSEVCIEAFRGRWVILYFYPKDNTTGCTLEAQTFSAEMSDFRGMNTIVIGISPDSCESHEKFMKKHSLDLILLSDETHVVLEKYGVWQKKKLYGREYFGVDRTTYLINPEGVIVEVWPKVKVKGHAEEVKAKVVSLAGNNPE</sequence>
<comment type="similarity">
    <text evidence="9">Belongs to the peroxiredoxin family. BCP/PrxQ subfamily.</text>
</comment>
<dbReference type="InterPro" id="IPR000866">
    <property type="entry name" value="AhpC/TSA"/>
</dbReference>
<organism evidence="13 14">
    <name type="scientific">Methanolacinia petrolearia (strain DSM 11571 / OCM 486 / SEBR 4847)</name>
    <name type="common">Methanoplanus petrolearius</name>
    <dbReference type="NCBI Taxonomy" id="679926"/>
    <lineage>
        <taxon>Archaea</taxon>
        <taxon>Methanobacteriati</taxon>
        <taxon>Methanobacteriota</taxon>
        <taxon>Stenosarchaea group</taxon>
        <taxon>Methanomicrobia</taxon>
        <taxon>Methanomicrobiales</taxon>
        <taxon>Methanomicrobiaceae</taxon>
        <taxon>Methanolacinia</taxon>
    </lineage>
</organism>
<dbReference type="Gene3D" id="3.40.30.10">
    <property type="entry name" value="Glutaredoxin"/>
    <property type="match status" value="1"/>
</dbReference>
<dbReference type="PANTHER" id="PTHR42801">
    <property type="entry name" value="THIOREDOXIN-DEPENDENT PEROXIDE REDUCTASE"/>
    <property type="match status" value="1"/>
</dbReference>
<proteinExistence type="inferred from homology"/>
<dbReference type="EMBL" id="CP002117">
    <property type="protein sequence ID" value="ADN36728.1"/>
    <property type="molecule type" value="Genomic_DNA"/>
</dbReference>
<name>E1RJ58_METP4</name>
<dbReference type="CDD" id="cd03017">
    <property type="entry name" value="PRX_BCP"/>
    <property type="match status" value="1"/>
</dbReference>
<dbReference type="InterPro" id="IPR013766">
    <property type="entry name" value="Thioredoxin_domain"/>
</dbReference>
<dbReference type="EC" id="1.11.1.24" evidence="2"/>
<accession>E1RJ58</accession>
<dbReference type="KEGG" id="mpi:Mpet_1978"/>
<evidence type="ECO:0000256" key="1">
    <source>
        <dbReference type="ARBA" id="ARBA00011245"/>
    </source>
</evidence>
<keyword evidence="14" id="KW-1185">Reference proteome</keyword>
<evidence type="ECO:0000313" key="14">
    <source>
        <dbReference type="Proteomes" id="UP000006565"/>
    </source>
</evidence>
<dbReference type="Pfam" id="PF00578">
    <property type="entry name" value="AhpC-TSA"/>
    <property type="match status" value="1"/>
</dbReference>
<dbReference type="PROSITE" id="PS51352">
    <property type="entry name" value="THIOREDOXIN_2"/>
    <property type="match status" value="1"/>
</dbReference>
<evidence type="ECO:0000256" key="6">
    <source>
        <dbReference type="ARBA" id="ARBA00023157"/>
    </source>
</evidence>
<dbReference type="GO" id="GO:0008379">
    <property type="term" value="F:thioredoxin peroxidase activity"/>
    <property type="evidence" value="ECO:0007669"/>
    <property type="project" value="TreeGrafter"/>
</dbReference>
<evidence type="ECO:0000313" key="13">
    <source>
        <dbReference type="EMBL" id="ADN36728.1"/>
    </source>
</evidence>
<dbReference type="GeneID" id="9744457"/>
<evidence type="ECO:0000256" key="5">
    <source>
        <dbReference type="ARBA" id="ARBA00023002"/>
    </source>
</evidence>
<dbReference type="InterPro" id="IPR050924">
    <property type="entry name" value="Peroxiredoxin_BCP/PrxQ"/>
</dbReference>
<dbReference type="Proteomes" id="UP000006565">
    <property type="component" value="Chromosome"/>
</dbReference>
<dbReference type="InterPro" id="IPR036249">
    <property type="entry name" value="Thioredoxin-like_sf"/>
</dbReference>
<dbReference type="RefSeq" id="WP_013329905.1">
    <property type="nucleotide sequence ID" value="NC_014507.1"/>
</dbReference>
<feature type="domain" description="Thioredoxin" evidence="12">
    <location>
        <begin position="4"/>
        <end position="157"/>
    </location>
</feature>
<dbReference type="PIRSF" id="PIRSF000239">
    <property type="entry name" value="AHPC"/>
    <property type="match status" value="1"/>
</dbReference>
<gene>
    <name evidence="13" type="ordered locus">Mpet_1978</name>
</gene>
<dbReference type="AlphaFoldDB" id="E1RJ58"/>
<evidence type="ECO:0000256" key="2">
    <source>
        <dbReference type="ARBA" id="ARBA00013017"/>
    </source>
</evidence>
<keyword evidence="4" id="KW-0049">Antioxidant</keyword>
<dbReference type="SUPFAM" id="SSF52833">
    <property type="entry name" value="Thioredoxin-like"/>
    <property type="match status" value="1"/>
</dbReference>
<comment type="subunit">
    <text evidence="1">Monomer.</text>
</comment>
<dbReference type="GO" id="GO:0034599">
    <property type="term" value="P:cellular response to oxidative stress"/>
    <property type="evidence" value="ECO:0007669"/>
    <property type="project" value="TreeGrafter"/>
</dbReference>
<dbReference type="GO" id="GO:0005737">
    <property type="term" value="C:cytoplasm"/>
    <property type="evidence" value="ECO:0007669"/>
    <property type="project" value="TreeGrafter"/>
</dbReference>
<dbReference type="InterPro" id="IPR024706">
    <property type="entry name" value="Peroxiredoxin_AhpC-typ"/>
</dbReference>
<keyword evidence="6" id="KW-1015">Disulfide bond</keyword>